<proteinExistence type="inferred from homology"/>
<dbReference type="InterPro" id="IPR002698">
    <property type="entry name" value="FTHF_cligase"/>
</dbReference>
<protein>
    <recommendedName>
        <fullName evidence="5">5-formyltetrahydrofolate cyclo-ligase</fullName>
        <ecNumber evidence="5">6.3.3.2</ecNumber>
    </recommendedName>
</protein>
<dbReference type="EC" id="6.3.3.2" evidence="5"/>
<dbReference type="InterPro" id="IPR037171">
    <property type="entry name" value="NagB/RpiA_transferase-like"/>
</dbReference>
<dbReference type="EMBL" id="JBBWWR010000009">
    <property type="protein sequence ID" value="KAK8962033.1"/>
    <property type="molecule type" value="Genomic_DNA"/>
</dbReference>
<dbReference type="PANTHER" id="PTHR23407:SF1">
    <property type="entry name" value="5-FORMYLTETRAHYDROFOLATE CYCLO-LIGASE"/>
    <property type="match status" value="1"/>
</dbReference>
<comment type="caution">
    <text evidence="6">The sequence shown here is derived from an EMBL/GenBank/DDBJ whole genome shotgun (WGS) entry which is preliminary data.</text>
</comment>
<dbReference type="SUPFAM" id="SSF100950">
    <property type="entry name" value="NagB/RpiA/CoA transferase-like"/>
    <property type="match status" value="1"/>
</dbReference>
<accession>A0ABR2MGE0</accession>
<evidence type="ECO:0000256" key="1">
    <source>
        <dbReference type="ARBA" id="ARBA00010638"/>
    </source>
</evidence>
<evidence type="ECO:0000256" key="4">
    <source>
        <dbReference type="ARBA" id="ARBA00036539"/>
    </source>
</evidence>
<dbReference type="Proteomes" id="UP001412067">
    <property type="component" value="Unassembled WGS sequence"/>
</dbReference>
<sequence>MYSFFVFVSSGHIYKVGFLHFYNRYVKFSDIYVILAWSCFTDIKIQNIVLDSSWFKTAKRLCAYVSCEALREVDTTQILSEVLNSETPGEFDDYLVHHRKLRKKLYVPRVEGRNSQMRMLNISTTEDLVVNSMKILEPSPNDTNGNHREDVMLSSEPVDIFLLPGVAFDRKGHRLGRGGGYYDVFLKKYQELAEERKWKQPLLIALAYSRQIMNEAEIPVTDTDVSVDAFVSPSGVFRITPAAFEGM</sequence>
<organism evidence="6 7">
    <name type="scientific">Platanthera guangdongensis</name>
    <dbReference type="NCBI Taxonomy" id="2320717"/>
    <lineage>
        <taxon>Eukaryota</taxon>
        <taxon>Viridiplantae</taxon>
        <taxon>Streptophyta</taxon>
        <taxon>Embryophyta</taxon>
        <taxon>Tracheophyta</taxon>
        <taxon>Spermatophyta</taxon>
        <taxon>Magnoliopsida</taxon>
        <taxon>Liliopsida</taxon>
        <taxon>Asparagales</taxon>
        <taxon>Orchidaceae</taxon>
        <taxon>Orchidoideae</taxon>
        <taxon>Orchideae</taxon>
        <taxon>Orchidinae</taxon>
        <taxon>Platanthera</taxon>
    </lineage>
</organism>
<comment type="similarity">
    <text evidence="1">Belongs to the 5-formyltetrahydrofolate cyclo-ligase family.</text>
</comment>
<evidence type="ECO:0000313" key="7">
    <source>
        <dbReference type="Proteomes" id="UP001412067"/>
    </source>
</evidence>
<evidence type="ECO:0000313" key="6">
    <source>
        <dbReference type="EMBL" id="KAK8962033.1"/>
    </source>
</evidence>
<keyword evidence="7" id="KW-1185">Reference proteome</keyword>
<comment type="catalytic activity">
    <reaction evidence="4">
        <text>(6S)-5-formyl-5,6,7,8-tetrahydrofolate + ATP = (6R)-5,10-methenyltetrahydrofolate + ADP + phosphate</text>
        <dbReference type="Rhea" id="RHEA:10488"/>
        <dbReference type="ChEBI" id="CHEBI:30616"/>
        <dbReference type="ChEBI" id="CHEBI:43474"/>
        <dbReference type="ChEBI" id="CHEBI:57455"/>
        <dbReference type="ChEBI" id="CHEBI:57457"/>
        <dbReference type="ChEBI" id="CHEBI:456216"/>
        <dbReference type="EC" id="6.3.3.2"/>
    </reaction>
</comment>
<evidence type="ECO:0000256" key="2">
    <source>
        <dbReference type="ARBA" id="ARBA00022741"/>
    </source>
</evidence>
<reference evidence="6 7" key="1">
    <citation type="journal article" date="2022" name="Nat. Plants">
        <title>Genomes of leafy and leafless Platanthera orchids illuminate the evolution of mycoheterotrophy.</title>
        <authorList>
            <person name="Li M.H."/>
            <person name="Liu K.W."/>
            <person name="Li Z."/>
            <person name="Lu H.C."/>
            <person name="Ye Q.L."/>
            <person name="Zhang D."/>
            <person name="Wang J.Y."/>
            <person name="Li Y.F."/>
            <person name="Zhong Z.M."/>
            <person name="Liu X."/>
            <person name="Yu X."/>
            <person name="Liu D.K."/>
            <person name="Tu X.D."/>
            <person name="Liu B."/>
            <person name="Hao Y."/>
            <person name="Liao X.Y."/>
            <person name="Jiang Y.T."/>
            <person name="Sun W.H."/>
            <person name="Chen J."/>
            <person name="Chen Y.Q."/>
            <person name="Ai Y."/>
            <person name="Zhai J.W."/>
            <person name="Wu S.S."/>
            <person name="Zhou Z."/>
            <person name="Hsiao Y.Y."/>
            <person name="Wu W.L."/>
            <person name="Chen Y.Y."/>
            <person name="Lin Y.F."/>
            <person name="Hsu J.L."/>
            <person name="Li C.Y."/>
            <person name="Wang Z.W."/>
            <person name="Zhao X."/>
            <person name="Zhong W.Y."/>
            <person name="Ma X.K."/>
            <person name="Ma L."/>
            <person name="Huang J."/>
            <person name="Chen G.Z."/>
            <person name="Huang M.Z."/>
            <person name="Huang L."/>
            <person name="Peng D.H."/>
            <person name="Luo Y.B."/>
            <person name="Zou S.Q."/>
            <person name="Chen S.P."/>
            <person name="Lan S."/>
            <person name="Tsai W.C."/>
            <person name="Van de Peer Y."/>
            <person name="Liu Z.J."/>
        </authorList>
    </citation>
    <scope>NUCLEOTIDE SEQUENCE [LARGE SCALE GENOMIC DNA]</scope>
    <source>
        <strain evidence="6">Lor288</strain>
    </source>
</reference>
<dbReference type="PANTHER" id="PTHR23407">
    <property type="entry name" value="ATPASE INHIBITOR/5-FORMYLTETRAHYDROFOLATE CYCLO-LIGASE"/>
    <property type="match status" value="1"/>
</dbReference>
<keyword evidence="2" id="KW-0547">Nucleotide-binding</keyword>
<evidence type="ECO:0000256" key="5">
    <source>
        <dbReference type="ARBA" id="ARBA00038966"/>
    </source>
</evidence>
<dbReference type="Gene3D" id="3.40.50.10420">
    <property type="entry name" value="NagB/RpiA/CoA transferase-like"/>
    <property type="match status" value="1"/>
</dbReference>
<keyword evidence="3" id="KW-0067">ATP-binding</keyword>
<name>A0ABR2MGE0_9ASPA</name>
<dbReference type="InterPro" id="IPR024185">
    <property type="entry name" value="FTHF_cligase-like_sf"/>
</dbReference>
<gene>
    <name evidence="6" type="ORF">KSP40_PGU019769</name>
</gene>
<dbReference type="Pfam" id="PF01812">
    <property type="entry name" value="5-FTHF_cyc-lig"/>
    <property type="match status" value="1"/>
</dbReference>
<evidence type="ECO:0000256" key="3">
    <source>
        <dbReference type="ARBA" id="ARBA00022840"/>
    </source>
</evidence>